<proteinExistence type="predicted"/>
<feature type="transmembrane region" description="Helical" evidence="1">
    <location>
        <begin position="139"/>
        <end position="158"/>
    </location>
</feature>
<evidence type="ECO:0000256" key="1">
    <source>
        <dbReference type="SAM" id="Phobius"/>
    </source>
</evidence>
<keyword evidence="1" id="KW-0472">Membrane</keyword>
<accession>A0AA45WRL2</accession>
<dbReference type="NCBIfam" id="TIGR02893">
    <property type="entry name" value="spore_yabQ"/>
    <property type="match status" value="1"/>
</dbReference>
<feature type="transmembrane region" description="Helical" evidence="1">
    <location>
        <begin position="6"/>
        <end position="27"/>
    </location>
</feature>
<name>A0AA45WRL2_9BACL</name>
<gene>
    <name evidence="2" type="ORF">SAMN06265361_107135</name>
</gene>
<feature type="transmembrane region" description="Helical" evidence="1">
    <location>
        <begin position="39"/>
        <end position="62"/>
    </location>
</feature>
<evidence type="ECO:0000313" key="2">
    <source>
        <dbReference type="EMBL" id="SMP30884.1"/>
    </source>
</evidence>
<keyword evidence="1" id="KW-0812">Transmembrane</keyword>
<reference evidence="2" key="1">
    <citation type="submission" date="2017-05" db="EMBL/GenBank/DDBJ databases">
        <authorList>
            <person name="Varghese N."/>
            <person name="Submissions S."/>
        </authorList>
    </citation>
    <scope>NUCLEOTIDE SEQUENCE</scope>
    <source>
        <strain evidence="2">DSM 45262</strain>
    </source>
</reference>
<feature type="transmembrane region" description="Helical" evidence="1">
    <location>
        <begin position="68"/>
        <end position="86"/>
    </location>
</feature>
<comment type="caution">
    <text evidence="2">The sequence shown here is derived from an EMBL/GenBank/DDBJ whole genome shotgun (WGS) entry which is preliminary data.</text>
</comment>
<dbReference type="Pfam" id="PF09578">
    <property type="entry name" value="Spore_YabQ"/>
    <property type="match status" value="1"/>
</dbReference>
<sequence length="191" mass="22845">MTLVTQWTTMGLMLGSGILIGVILDFYRVVTQRFRLKRWIVSLIDLMYWMVSSLLVFGLLLWSNWGELRFYLFIAICLGFLLYFRWFSQMVIRFIRVLFQLVEWVIHFLGQAVYTVVYIPLSFMARSLWTCARAVARGAWTLVRWVCLPLAWLLGPLVRPLWRRMRPHVDQARSFLRRFGAWWKKKREKGG</sequence>
<dbReference type="AlphaFoldDB" id="A0AA45WRL2"/>
<dbReference type="InterPro" id="IPR019074">
    <property type="entry name" value="YabQ"/>
</dbReference>
<feature type="transmembrane region" description="Helical" evidence="1">
    <location>
        <begin position="98"/>
        <end position="119"/>
    </location>
</feature>
<dbReference type="RefSeq" id="WP_102991259.1">
    <property type="nucleotide sequence ID" value="NZ_FXTU01000007.1"/>
</dbReference>
<dbReference type="Proteomes" id="UP001157946">
    <property type="component" value="Unassembled WGS sequence"/>
</dbReference>
<keyword evidence="1" id="KW-1133">Transmembrane helix</keyword>
<keyword evidence="3" id="KW-1185">Reference proteome</keyword>
<organism evidence="2 3">
    <name type="scientific">Laceyella tengchongensis</name>
    <dbReference type="NCBI Taxonomy" id="574699"/>
    <lineage>
        <taxon>Bacteria</taxon>
        <taxon>Bacillati</taxon>
        <taxon>Bacillota</taxon>
        <taxon>Bacilli</taxon>
        <taxon>Bacillales</taxon>
        <taxon>Thermoactinomycetaceae</taxon>
        <taxon>Laceyella</taxon>
    </lineage>
</organism>
<dbReference type="EMBL" id="FXTU01000007">
    <property type="protein sequence ID" value="SMP30884.1"/>
    <property type="molecule type" value="Genomic_DNA"/>
</dbReference>
<protein>
    <submittedName>
        <fullName evidence="2">Spore cortex biosynthesis protein YabQ</fullName>
    </submittedName>
</protein>
<evidence type="ECO:0000313" key="3">
    <source>
        <dbReference type="Proteomes" id="UP001157946"/>
    </source>
</evidence>